<proteinExistence type="predicted"/>
<feature type="coiled-coil region" evidence="1">
    <location>
        <begin position="746"/>
        <end position="773"/>
    </location>
</feature>
<dbReference type="Pfam" id="PF13558">
    <property type="entry name" value="SbcC_Walker_B"/>
    <property type="match status" value="1"/>
</dbReference>
<dbReference type="GO" id="GO:0006302">
    <property type="term" value="P:double-strand break repair"/>
    <property type="evidence" value="ECO:0007669"/>
    <property type="project" value="TreeGrafter"/>
</dbReference>
<evidence type="ECO:0008006" key="4">
    <source>
        <dbReference type="Google" id="ProtNLM"/>
    </source>
</evidence>
<dbReference type="EMBL" id="JACEMT010000042">
    <property type="protein sequence ID" value="MBA4502127.1"/>
    <property type="molecule type" value="Genomic_DNA"/>
</dbReference>
<dbReference type="Gene3D" id="3.40.50.300">
    <property type="entry name" value="P-loop containing nucleotide triphosphate hydrolases"/>
    <property type="match status" value="1"/>
</dbReference>
<keyword evidence="3" id="KW-1185">Reference proteome</keyword>
<feature type="coiled-coil region" evidence="1">
    <location>
        <begin position="488"/>
        <end position="519"/>
    </location>
</feature>
<dbReference type="InterPro" id="IPR027417">
    <property type="entry name" value="P-loop_NTPase"/>
</dbReference>
<reference evidence="2 3" key="1">
    <citation type="submission" date="2020-07" db="EMBL/GenBank/DDBJ databases">
        <title>Bacterium isolated from marien macroalgae.</title>
        <authorList>
            <person name="Zhu K."/>
            <person name="Lu D."/>
            <person name="Du Z."/>
        </authorList>
    </citation>
    <scope>NUCLEOTIDE SEQUENCE [LARGE SCALE GENOMIC DNA]</scope>
    <source>
        <strain evidence="2 3">3-1745</strain>
    </source>
</reference>
<dbReference type="SUPFAM" id="SSF52540">
    <property type="entry name" value="P-loop containing nucleoside triphosphate hydrolases"/>
    <property type="match status" value="1"/>
</dbReference>
<evidence type="ECO:0000313" key="2">
    <source>
        <dbReference type="EMBL" id="MBA4502127.1"/>
    </source>
</evidence>
<feature type="coiled-coil region" evidence="1">
    <location>
        <begin position="305"/>
        <end position="339"/>
    </location>
</feature>
<accession>A0A7W1WXP0</accession>
<dbReference type="AlphaFoldDB" id="A0A7W1WXP0"/>
<dbReference type="PANTHER" id="PTHR32182">
    <property type="entry name" value="DNA REPLICATION AND REPAIR PROTEIN RECF"/>
    <property type="match status" value="1"/>
</dbReference>
<dbReference type="RefSeq" id="WP_181738656.1">
    <property type="nucleotide sequence ID" value="NZ_JACEMT010000042.1"/>
</dbReference>
<keyword evidence="1" id="KW-0175">Coiled coil</keyword>
<evidence type="ECO:0000313" key="3">
    <source>
        <dbReference type="Proteomes" id="UP000538931"/>
    </source>
</evidence>
<dbReference type="Pfam" id="PF13555">
    <property type="entry name" value="AAA_29"/>
    <property type="match status" value="1"/>
</dbReference>
<gene>
    <name evidence="2" type="ORF">H1S06_07075</name>
</gene>
<sequence>MYLDNLGLINWANLPNQHFHFDRINMINGESGTGKTTLLDAIQTLMTAAKKGLYQYNAGQDEVSQSSRKRKGRSLASYVLGCDEERYARVNPCSGYIIGNFSPSPEDQGTGPFCAVIGISAELEVTGKQRDARERNMQTLVITGSHLDIQDLMVETESGQKVAASVSNLERHLKFTQPALFKQAYFPRGKDDYLCKLYGTLHGKGAVSSLDATTSAKQLSRFMAYKSLDDVNAFVRDTILEPEDMSSAIREIAQLMRNVDAMHQEAKQIQAGVQLLEQAETHGHKALKLIINEQCASYEQFTRAIHSTQREANDLGVRIRHAEENAKQSEDKAEAVKGIRGKKQEEAGLLRIKLESIPVMAQKKAIEDNIKRLSEELNQSGAEVLHQEQQRQGQIANLENWKQCLSQQEEAVGVLIPDQSTLIEWSQRLEQTCQALTNPEIQVQSWAREGSIPDDAMSLLTPISDLTSELKDAVANTIEEWREKKYTQKQLRKEADDAVESLEKEIDQLERNQLRYPQDTKAALHLLQDQLPDAKTRVLCEFIEVTDPDWQMAIESIVGNQRFSLIVEPDYEEAAVSLIEKFKLSRAIIIQGHRALTQGKGLVDRSIVHLMRIDDPIAQAYISAAYGNVEQIFHFTDLKRAVRGLMANGRSAGSFTYRVSRLTEGDLVFGAAARQRALEAKKRQLPRLHAELKKTSEIERGIDRWVACSNEVVRVALAAAIETMRQQQSSLAREQRVLEQLDITDHTELQKALDELVEAIKGLEDEEKRLIRLASGLVKEAETLTSAQKEKQKEVIKFERLQGLHQGILAGLVHRGAAIELEQLFDQVDDNLEQETILFSNNDSYQGNLVNSIQGLTSKVMEFNRAGINSLQIASASLEPAAPKPHEESVVLTQFAAIKTVADKVEQSLERLRDHVLAAHQQQLAALSEQFNKIFVSNLCHGVYNKVGEGADKLKSYNRKLSQHIFGREHYKFAFEFIPEYRDYYDFFKEVVELNQKSMDEHTLSLFAEETGGSLSEEGQRIFDDLKDKLLGKDGEPVETAIEHLKHLTDYRNYRSYDILKVLPDNHEISLKTNASGSGGQSESPGYVIRAAGLSSALKVEDSASALRMVLIDESFAKMDGPRSREVIQYLSDTLGFQVIFVVPTIKMGTYVTLVNRQFEVIKTIAPHRRGELDTLVTVSDKNLNASTIHGLVGKDQQRIKAHYDNMELMSLLAEFDGEGAHVNEG</sequence>
<evidence type="ECO:0000256" key="1">
    <source>
        <dbReference type="SAM" id="Coils"/>
    </source>
</evidence>
<protein>
    <recommendedName>
        <fullName evidence="4">AAA family ATPase</fullName>
    </recommendedName>
</protein>
<name>A0A7W1WXP0_9GAMM</name>
<dbReference type="Proteomes" id="UP000538931">
    <property type="component" value="Unassembled WGS sequence"/>
</dbReference>
<comment type="caution">
    <text evidence="2">The sequence shown here is derived from an EMBL/GenBank/DDBJ whole genome shotgun (WGS) entry which is preliminary data.</text>
</comment>
<feature type="coiled-coil region" evidence="1">
    <location>
        <begin position="363"/>
        <end position="390"/>
    </location>
</feature>
<organism evidence="2 3">
    <name type="scientific">Marinobacterium marinum</name>
    <dbReference type="NCBI Taxonomy" id="2756129"/>
    <lineage>
        <taxon>Bacteria</taxon>
        <taxon>Pseudomonadati</taxon>
        <taxon>Pseudomonadota</taxon>
        <taxon>Gammaproteobacteria</taxon>
        <taxon>Oceanospirillales</taxon>
        <taxon>Oceanospirillaceae</taxon>
        <taxon>Marinobacterium</taxon>
    </lineage>
</organism>
<dbReference type="PANTHER" id="PTHR32182:SF22">
    <property type="entry name" value="ATP-DEPENDENT ENDONUCLEASE, OLD FAMILY-RELATED"/>
    <property type="match status" value="1"/>
</dbReference>
<dbReference type="GO" id="GO:0000731">
    <property type="term" value="P:DNA synthesis involved in DNA repair"/>
    <property type="evidence" value="ECO:0007669"/>
    <property type="project" value="TreeGrafter"/>
</dbReference>